<evidence type="ECO:0000259" key="4">
    <source>
        <dbReference type="PROSITE" id="PS01124"/>
    </source>
</evidence>
<name>A0ABY5G953_VIBPE</name>
<reference evidence="5" key="1">
    <citation type="submission" date="2022-01" db="EMBL/GenBank/DDBJ databases">
        <title>Alginate degradation mechanism of Vibrio pelagius WXL662.</title>
        <authorList>
            <person name="He X."/>
        </authorList>
    </citation>
    <scope>NUCLEOTIDE SEQUENCE</scope>
    <source>
        <strain evidence="5">WXL662</strain>
    </source>
</reference>
<keyword evidence="1" id="KW-0805">Transcription regulation</keyword>
<dbReference type="EMBL" id="CP090615">
    <property type="protein sequence ID" value="UTT86231.1"/>
    <property type="molecule type" value="Genomic_DNA"/>
</dbReference>
<evidence type="ECO:0000256" key="1">
    <source>
        <dbReference type="ARBA" id="ARBA00023015"/>
    </source>
</evidence>
<keyword evidence="2" id="KW-0238">DNA-binding</keyword>
<feature type="domain" description="HTH araC/xylS-type" evidence="4">
    <location>
        <begin position="238"/>
        <end position="336"/>
    </location>
</feature>
<dbReference type="PANTHER" id="PTHR47894:SF1">
    <property type="entry name" value="HTH-TYPE TRANSCRIPTIONAL REGULATOR VQSM"/>
    <property type="match status" value="1"/>
</dbReference>
<dbReference type="Proteomes" id="UP001059120">
    <property type="component" value="Chromosome 2"/>
</dbReference>
<sequence length="349" mass="40124">MIEKTSVDPRFRIHSGWLNLLTSYAFDISAYQADYQQLLQSKNEEANDINFVLQVHQDIIEKTGQITSVRSASYLTPLTFGCFSIATHTAETLLDVVKVYEAYFPYIAGQLDPVLYITDQYVDLFLLDNSDPTSYRSTSLGITLVISTILESIKVVNNGESVNCELFVTKVELPSKEVEHFKQCYNCHHIHVGGVRKIRFLRHDLEVKNTNYCHDTFECNIDAVRKVVHKLRTNDVRQQIFAIFEQQKSLADITLKHVANEMFTTSRTLSRRLSQLDTTFKDLLQLYRMQKALLLLSKPDVSNTEIAYQLGFSELSSFSRAFKVWTGGSPSEFRQNNLNQYETINKALW</sequence>
<dbReference type="PROSITE" id="PS01124">
    <property type="entry name" value="HTH_ARAC_FAMILY_2"/>
    <property type="match status" value="1"/>
</dbReference>
<evidence type="ECO:0000256" key="3">
    <source>
        <dbReference type="ARBA" id="ARBA00023163"/>
    </source>
</evidence>
<dbReference type="Gene3D" id="1.10.10.60">
    <property type="entry name" value="Homeodomain-like"/>
    <property type="match status" value="1"/>
</dbReference>
<evidence type="ECO:0000256" key="2">
    <source>
        <dbReference type="ARBA" id="ARBA00023125"/>
    </source>
</evidence>
<organism evidence="5 6">
    <name type="scientific">Vibrio pelagius</name>
    <dbReference type="NCBI Taxonomy" id="28169"/>
    <lineage>
        <taxon>Bacteria</taxon>
        <taxon>Pseudomonadati</taxon>
        <taxon>Pseudomonadota</taxon>
        <taxon>Gammaproteobacteria</taxon>
        <taxon>Vibrionales</taxon>
        <taxon>Vibrionaceae</taxon>
        <taxon>Vibrio</taxon>
    </lineage>
</organism>
<dbReference type="InterPro" id="IPR020449">
    <property type="entry name" value="Tscrpt_reg_AraC-type_HTH"/>
</dbReference>
<dbReference type="RefSeq" id="WP_255232031.1">
    <property type="nucleotide sequence ID" value="NZ_CP090615.1"/>
</dbReference>
<dbReference type="Pfam" id="PF12833">
    <property type="entry name" value="HTH_18"/>
    <property type="match status" value="1"/>
</dbReference>
<accession>A0ABY5G953</accession>
<keyword evidence="6" id="KW-1185">Reference proteome</keyword>
<evidence type="ECO:0000313" key="6">
    <source>
        <dbReference type="Proteomes" id="UP001059120"/>
    </source>
</evidence>
<dbReference type="SMART" id="SM00342">
    <property type="entry name" value="HTH_ARAC"/>
    <property type="match status" value="1"/>
</dbReference>
<dbReference type="PRINTS" id="PR00032">
    <property type="entry name" value="HTHARAC"/>
</dbReference>
<keyword evidence="3" id="KW-0804">Transcription</keyword>
<gene>
    <name evidence="5" type="ORF">LZI70_17905</name>
</gene>
<proteinExistence type="predicted"/>
<dbReference type="InterPro" id="IPR018060">
    <property type="entry name" value="HTH_AraC"/>
</dbReference>
<protein>
    <submittedName>
        <fullName evidence="5">Helix-turn-helix transcriptional regulator</fullName>
    </submittedName>
</protein>
<evidence type="ECO:0000313" key="5">
    <source>
        <dbReference type="EMBL" id="UTT86231.1"/>
    </source>
</evidence>
<dbReference type="InterPro" id="IPR009057">
    <property type="entry name" value="Homeodomain-like_sf"/>
</dbReference>
<dbReference type="SUPFAM" id="SSF46689">
    <property type="entry name" value="Homeodomain-like"/>
    <property type="match status" value="1"/>
</dbReference>
<dbReference type="PANTHER" id="PTHR47894">
    <property type="entry name" value="HTH-TYPE TRANSCRIPTIONAL REGULATOR GADX"/>
    <property type="match status" value="1"/>
</dbReference>